<protein>
    <recommendedName>
        <fullName evidence="2">Reverse transcriptase/retrotransposon-derived protein RNase H-like domain-containing protein</fullName>
    </recommendedName>
</protein>
<evidence type="ECO:0000256" key="1">
    <source>
        <dbReference type="ARBA" id="ARBA00023268"/>
    </source>
</evidence>
<dbReference type="EMBL" id="CP133612">
    <property type="protein sequence ID" value="WMV09477.1"/>
    <property type="molecule type" value="Genomic_DNA"/>
</dbReference>
<dbReference type="InterPro" id="IPR043128">
    <property type="entry name" value="Rev_trsase/Diguanyl_cyclase"/>
</dbReference>
<dbReference type="AlphaFoldDB" id="A0AAF0PRF4"/>
<keyword evidence="1" id="KW-0511">Multifunctional enzyme</keyword>
<dbReference type="InterPro" id="IPR041577">
    <property type="entry name" value="RT_RNaseH_2"/>
</dbReference>
<accession>A0AAF0PRF4</accession>
<evidence type="ECO:0000313" key="3">
    <source>
        <dbReference type="EMBL" id="WMV09477.1"/>
    </source>
</evidence>
<keyword evidence="4" id="KW-1185">Reference proteome</keyword>
<name>A0AAF0PRF4_SOLVR</name>
<dbReference type="GO" id="GO:0003824">
    <property type="term" value="F:catalytic activity"/>
    <property type="evidence" value="ECO:0007669"/>
    <property type="project" value="UniProtKB-KW"/>
</dbReference>
<dbReference type="Proteomes" id="UP001234989">
    <property type="component" value="Chromosome 1"/>
</dbReference>
<organism evidence="3 4">
    <name type="scientific">Solanum verrucosum</name>
    <dbReference type="NCBI Taxonomy" id="315347"/>
    <lineage>
        <taxon>Eukaryota</taxon>
        <taxon>Viridiplantae</taxon>
        <taxon>Streptophyta</taxon>
        <taxon>Embryophyta</taxon>
        <taxon>Tracheophyta</taxon>
        <taxon>Spermatophyta</taxon>
        <taxon>Magnoliopsida</taxon>
        <taxon>eudicotyledons</taxon>
        <taxon>Gunneridae</taxon>
        <taxon>Pentapetalae</taxon>
        <taxon>asterids</taxon>
        <taxon>lamiids</taxon>
        <taxon>Solanales</taxon>
        <taxon>Solanaceae</taxon>
        <taxon>Solanoideae</taxon>
        <taxon>Solaneae</taxon>
        <taxon>Solanum</taxon>
    </lineage>
</organism>
<dbReference type="InterPro" id="IPR050951">
    <property type="entry name" value="Retrovirus_Pol_polyprotein"/>
</dbReference>
<dbReference type="PANTHER" id="PTHR37984:SF5">
    <property type="entry name" value="PROTEIN NYNRIN-LIKE"/>
    <property type="match status" value="1"/>
</dbReference>
<evidence type="ECO:0000259" key="2">
    <source>
        <dbReference type="Pfam" id="PF17919"/>
    </source>
</evidence>
<dbReference type="Pfam" id="PF17919">
    <property type="entry name" value="RT_RNaseH_2"/>
    <property type="match status" value="1"/>
</dbReference>
<evidence type="ECO:0000313" key="4">
    <source>
        <dbReference type="Proteomes" id="UP001234989"/>
    </source>
</evidence>
<reference evidence="3" key="1">
    <citation type="submission" date="2023-08" db="EMBL/GenBank/DDBJ databases">
        <title>A de novo genome assembly of Solanum verrucosum Schlechtendal, a Mexican diploid species geographically isolated from the other diploid A-genome species in potato relatives.</title>
        <authorList>
            <person name="Hosaka K."/>
        </authorList>
    </citation>
    <scope>NUCLEOTIDE SEQUENCE</scope>
    <source>
        <tissue evidence="3">Young leaves</tissue>
    </source>
</reference>
<gene>
    <name evidence="3" type="ORF">MTR67_002862</name>
</gene>
<proteinExistence type="predicted"/>
<dbReference type="SUPFAM" id="SSF56672">
    <property type="entry name" value="DNA/RNA polymerases"/>
    <property type="match status" value="1"/>
</dbReference>
<dbReference type="InterPro" id="IPR043502">
    <property type="entry name" value="DNA/RNA_pol_sf"/>
</dbReference>
<dbReference type="Gene3D" id="3.30.70.270">
    <property type="match status" value="2"/>
</dbReference>
<dbReference type="PANTHER" id="PTHR37984">
    <property type="entry name" value="PROTEIN CBG26694"/>
    <property type="match status" value="1"/>
</dbReference>
<dbReference type="FunFam" id="3.30.70.270:FF:000020">
    <property type="entry name" value="Transposon Tf2-6 polyprotein-like Protein"/>
    <property type="match status" value="1"/>
</dbReference>
<feature type="domain" description="Reverse transcriptase/retrotransposon-derived protein RNase H-like" evidence="2">
    <location>
        <begin position="92"/>
        <end position="156"/>
    </location>
</feature>
<sequence>MMSFGLTNAPTVFMNLMNRVLKKYLDLFVIVFIVDTKKTKLVKNSPTPFSGLDIRRYLGLACHYKRFMDVFYSISLPLTMLTQNKVEFQCSEAYEKSFQELKDRLTSTPILTLPEGSNGFMVYCDVSLIGLGCVLMQHGKVVAYASRQLKSQDFNMDFTMGLPRIRRQLDSIWVIVDRMTKSSHFLLVKTLFSAEDYARLYILGKCVSLDVSILWRNQLVEGAAWEAEADIMSKYPHFFPSAPILA</sequence>